<dbReference type="SMART" id="SM00020">
    <property type="entry name" value="Tryp_SPc"/>
    <property type="match status" value="1"/>
</dbReference>
<evidence type="ECO:0000313" key="5">
    <source>
        <dbReference type="Proteomes" id="UP000193307"/>
    </source>
</evidence>
<dbReference type="PROSITE" id="PS50240">
    <property type="entry name" value="TRYPSIN_DOM"/>
    <property type="match status" value="1"/>
</dbReference>
<dbReference type="STRING" id="658057.SAMN04488032_10624"/>
<evidence type="ECO:0000313" key="4">
    <source>
        <dbReference type="EMBL" id="SLN34932.1"/>
    </source>
</evidence>
<keyword evidence="4" id="KW-0378">Hydrolase</keyword>
<feature type="signal peptide" evidence="2">
    <location>
        <begin position="1"/>
        <end position="19"/>
    </location>
</feature>
<dbReference type="Gene3D" id="2.40.10.10">
    <property type="entry name" value="Trypsin-like serine proteases"/>
    <property type="match status" value="2"/>
</dbReference>
<dbReference type="InterPro" id="IPR001314">
    <property type="entry name" value="Peptidase_S1A"/>
</dbReference>
<organism evidence="4 5">
    <name type="scientific">Pacificibacter marinus</name>
    <dbReference type="NCBI Taxonomy" id="658057"/>
    <lineage>
        <taxon>Bacteria</taxon>
        <taxon>Pseudomonadati</taxon>
        <taxon>Pseudomonadota</taxon>
        <taxon>Alphaproteobacteria</taxon>
        <taxon>Rhodobacterales</taxon>
        <taxon>Roseobacteraceae</taxon>
        <taxon>Pacificibacter</taxon>
    </lineage>
</organism>
<dbReference type="Pfam" id="PF00089">
    <property type="entry name" value="Trypsin"/>
    <property type="match status" value="1"/>
</dbReference>
<evidence type="ECO:0000256" key="1">
    <source>
        <dbReference type="ARBA" id="ARBA00022729"/>
    </source>
</evidence>
<evidence type="ECO:0000256" key="2">
    <source>
        <dbReference type="SAM" id="SignalP"/>
    </source>
</evidence>
<dbReference type="GO" id="GO:0006508">
    <property type="term" value="P:proteolysis"/>
    <property type="evidence" value="ECO:0007669"/>
    <property type="project" value="InterPro"/>
</dbReference>
<dbReference type="RefSeq" id="WP_085848394.1">
    <property type="nucleotide sequence ID" value="NZ_FNZV01000006.1"/>
</dbReference>
<dbReference type="GO" id="GO:0004252">
    <property type="term" value="F:serine-type endopeptidase activity"/>
    <property type="evidence" value="ECO:0007669"/>
    <property type="project" value="InterPro"/>
</dbReference>
<protein>
    <submittedName>
        <fullName evidence="4">Glutamyl endopeptidase</fullName>
        <ecNumber evidence="4">3.4.21.19</ecNumber>
    </submittedName>
</protein>
<name>A0A1Y5S915_9RHOB</name>
<dbReference type="PANTHER" id="PTHR15462">
    <property type="entry name" value="SERINE PROTEASE"/>
    <property type="match status" value="1"/>
</dbReference>
<dbReference type="Proteomes" id="UP000193307">
    <property type="component" value="Unassembled WGS sequence"/>
</dbReference>
<dbReference type="SUPFAM" id="SSF50494">
    <property type="entry name" value="Trypsin-like serine proteases"/>
    <property type="match status" value="1"/>
</dbReference>
<gene>
    <name evidence="4" type="primary">blaSE</name>
    <name evidence="4" type="ORF">PAM7971_01530</name>
</gene>
<dbReference type="OrthoDB" id="267336at2"/>
<dbReference type="PROSITE" id="PS00134">
    <property type="entry name" value="TRYPSIN_HIS"/>
    <property type="match status" value="1"/>
</dbReference>
<dbReference type="PRINTS" id="PR00722">
    <property type="entry name" value="CHYMOTRYPSIN"/>
</dbReference>
<evidence type="ECO:0000259" key="3">
    <source>
        <dbReference type="PROSITE" id="PS50240"/>
    </source>
</evidence>
<dbReference type="InterPro" id="IPR043504">
    <property type="entry name" value="Peptidase_S1_PA_chymotrypsin"/>
</dbReference>
<sequence>MKHLLTILFLTCFAGQVHADSQLKTFRTGDDSRGWEAVGRLDFGGRSFCTGSLISPSLVLTAAHCLYDIDTKKRHKTDAIQFRAGWRDGHAQAYRNVSRYFVHPDFVLDNGNRHDRLTNDIALIELDRPVKDGTVLPFPTSHRPEKGQAVGVVSYAHDRANSPSLQEICHVLARQGGVLVTSCDVDYGSSGAPIFSMTSGRPKIVSVISAKANFRGQKVSVGTSLDGPLDQLLAMAKNGRKFFKKVEVDSVFEDLNDVQSVVGTIAD</sequence>
<dbReference type="PANTHER" id="PTHR15462:SF8">
    <property type="entry name" value="SERINE PROTEASE"/>
    <property type="match status" value="1"/>
</dbReference>
<accession>A0A1Y5S915</accession>
<dbReference type="EMBL" id="FWFW01000003">
    <property type="protein sequence ID" value="SLN34932.1"/>
    <property type="molecule type" value="Genomic_DNA"/>
</dbReference>
<proteinExistence type="predicted"/>
<feature type="chain" id="PRO_5011001272" evidence="2">
    <location>
        <begin position="20"/>
        <end position="267"/>
    </location>
</feature>
<dbReference type="InterPro" id="IPR001254">
    <property type="entry name" value="Trypsin_dom"/>
</dbReference>
<dbReference type="EC" id="3.4.21.19" evidence="4"/>
<dbReference type="InterPro" id="IPR018114">
    <property type="entry name" value="TRYPSIN_HIS"/>
</dbReference>
<keyword evidence="5" id="KW-1185">Reference proteome</keyword>
<dbReference type="AlphaFoldDB" id="A0A1Y5S915"/>
<dbReference type="InterPro" id="IPR009003">
    <property type="entry name" value="Peptidase_S1_PA"/>
</dbReference>
<reference evidence="4 5" key="1">
    <citation type="submission" date="2017-03" db="EMBL/GenBank/DDBJ databases">
        <authorList>
            <person name="Afonso C.L."/>
            <person name="Miller P.J."/>
            <person name="Scott M.A."/>
            <person name="Spackman E."/>
            <person name="Goraichik I."/>
            <person name="Dimitrov K.M."/>
            <person name="Suarez D.L."/>
            <person name="Swayne D.E."/>
        </authorList>
    </citation>
    <scope>NUCLEOTIDE SEQUENCE [LARGE SCALE GENOMIC DNA]</scope>
    <source>
        <strain evidence="4 5">CECT 7971</strain>
    </source>
</reference>
<feature type="domain" description="Peptidase S1" evidence="3">
    <location>
        <begin position="12"/>
        <end position="263"/>
    </location>
</feature>
<keyword evidence="1 2" id="KW-0732">Signal</keyword>
<dbReference type="InterPro" id="IPR050966">
    <property type="entry name" value="Glutamyl_endopeptidase"/>
</dbReference>